<accession>A0A3N4KG96</accession>
<reference evidence="2 3" key="1">
    <citation type="journal article" date="2018" name="Nat. Ecol. Evol.">
        <title>Pezizomycetes genomes reveal the molecular basis of ectomycorrhizal truffle lifestyle.</title>
        <authorList>
            <person name="Murat C."/>
            <person name="Payen T."/>
            <person name="Noel B."/>
            <person name="Kuo A."/>
            <person name="Morin E."/>
            <person name="Chen J."/>
            <person name="Kohler A."/>
            <person name="Krizsan K."/>
            <person name="Balestrini R."/>
            <person name="Da Silva C."/>
            <person name="Montanini B."/>
            <person name="Hainaut M."/>
            <person name="Levati E."/>
            <person name="Barry K.W."/>
            <person name="Belfiori B."/>
            <person name="Cichocki N."/>
            <person name="Clum A."/>
            <person name="Dockter R.B."/>
            <person name="Fauchery L."/>
            <person name="Guy J."/>
            <person name="Iotti M."/>
            <person name="Le Tacon F."/>
            <person name="Lindquist E.A."/>
            <person name="Lipzen A."/>
            <person name="Malagnac F."/>
            <person name="Mello A."/>
            <person name="Molinier V."/>
            <person name="Miyauchi S."/>
            <person name="Poulain J."/>
            <person name="Riccioni C."/>
            <person name="Rubini A."/>
            <person name="Sitrit Y."/>
            <person name="Splivallo R."/>
            <person name="Traeger S."/>
            <person name="Wang M."/>
            <person name="Zifcakova L."/>
            <person name="Wipf D."/>
            <person name="Zambonelli A."/>
            <person name="Paolocci F."/>
            <person name="Nowrousian M."/>
            <person name="Ottonello S."/>
            <person name="Baldrian P."/>
            <person name="Spatafora J.W."/>
            <person name="Henrissat B."/>
            <person name="Nagy L.G."/>
            <person name="Aury J.M."/>
            <person name="Wincker P."/>
            <person name="Grigoriev I.V."/>
            <person name="Bonfante P."/>
            <person name="Martin F.M."/>
        </authorList>
    </citation>
    <scope>NUCLEOTIDE SEQUENCE [LARGE SCALE GENOMIC DNA]</scope>
    <source>
        <strain evidence="2 3">120613-1</strain>
    </source>
</reference>
<evidence type="ECO:0000313" key="2">
    <source>
        <dbReference type="EMBL" id="RPB04895.1"/>
    </source>
</evidence>
<protein>
    <submittedName>
        <fullName evidence="2">Uncharacterized protein</fullName>
    </submittedName>
</protein>
<sequence length="140" mass="15577">MFKSQNIFVLVLSLLSFFLSPEYHPFPRSAQAYASISQNSNLFSPFAPYLTNILRAFAHPYVVTVQQMLFEALWGVVQIPGEASGAYGASDIISTSEQIDPDCRVARVADFLLGRILFMGLAGRDHDQPQIQPACELQYS</sequence>
<keyword evidence="1" id="KW-0732">Signal</keyword>
<dbReference type="AlphaFoldDB" id="A0A3N4KG96"/>
<keyword evidence="3" id="KW-1185">Reference proteome</keyword>
<gene>
    <name evidence="2" type="ORF">L873DRAFT_1786063</name>
</gene>
<organism evidence="2 3">
    <name type="scientific">Choiromyces venosus 120613-1</name>
    <dbReference type="NCBI Taxonomy" id="1336337"/>
    <lineage>
        <taxon>Eukaryota</taxon>
        <taxon>Fungi</taxon>
        <taxon>Dikarya</taxon>
        <taxon>Ascomycota</taxon>
        <taxon>Pezizomycotina</taxon>
        <taxon>Pezizomycetes</taxon>
        <taxon>Pezizales</taxon>
        <taxon>Tuberaceae</taxon>
        <taxon>Choiromyces</taxon>
    </lineage>
</organism>
<evidence type="ECO:0000313" key="3">
    <source>
        <dbReference type="Proteomes" id="UP000276215"/>
    </source>
</evidence>
<name>A0A3N4KG96_9PEZI</name>
<dbReference type="EMBL" id="ML120356">
    <property type="protein sequence ID" value="RPB04895.1"/>
    <property type="molecule type" value="Genomic_DNA"/>
</dbReference>
<feature type="chain" id="PRO_5018062097" evidence="1">
    <location>
        <begin position="22"/>
        <end position="140"/>
    </location>
</feature>
<evidence type="ECO:0000256" key="1">
    <source>
        <dbReference type="SAM" id="SignalP"/>
    </source>
</evidence>
<feature type="signal peptide" evidence="1">
    <location>
        <begin position="1"/>
        <end position="21"/>
    </location>
</feature>
<dbReference type="Proteomes" id="UP000276215">
    <property type="component" value="Unassembled WGS sequence"/>
</dbReference>
<proteinExistence type="predicted"/>